<organism evidence="2 3">
    <name type="scientific">Streptosporangium album</name>
    <dbReference type="NCBI Taxonomy" id="47479"/>
    <lineage>
        <taxon>Bacteria</taxon>
        <taxon>Bacillati</taxon>
        <taxon>Actinomycetota</taxon>
        <taxon>Actinomycetes</taxon>
        <taxon>Streptosporangiales</taxon>
        <taxon>Streptosporangiaceae</taxon>
        <taxon>Streptosporangium</taxon>
    </lineage>
</organism>
<dbReference type="GO" id="GO:0008236">
    <property type="term" value="F:serine-type peptidase activity"/>
    <property type="evidence" value="ECO:0007669"/>
    <property type="project" value="InterPro"/>
</dbReference>
<dbReference type="EMBL" id="JACHJU010000001">
    <property type="protein sequence ID" value="MBB4936536.1"/>
    <property type="molecule type" value="Genomic_DNA"/>
</dbReference>
<dbReference type="Pfam" id="PF11918">
    <property type="entry name" value="Peptidase_S41_N"/>
    <property type="match status" value="1"/>
</dbReference>
<evidence type="ECO:0000313" key="3">
    <source>
        <dbReference type="Proteomes" id="UP000534286"/>
    </source>
</evidence>
<dbReference type="SUPFAM" id="SSF52096">
    <property type="entry name" value="ClpP/crotonase"/>
    <property type="match status" value="1"/>
</dbReference>
<gene>
    <name evidence="2" type="ORF">FHR32_000841</name>
</gene>
<proteinExistence type="predicted"/>
<dbReference type="AlphaFoldDB" id="A0A7W7RS49"/>
<dbReference type="RefSeq" id="WP_184753073.1">
    <property type="nucleotide sequence ID" value="NZ_BAABEK010000113.1"/>
</dbReference>
<keyword evidence="2" id="KW-0645">Protease</keyword>
<dbReference type="InterPro" id="IPR005151">
    <property type="entry name" value="Tail-specific_protease"/>
</dbReference>
<dbReference type="Gene3D" id="3.90.226.10">
    <property type="entry name" value="2-enoyl-CoA Hydratase, Chain A, domain 1"/>
    <property type="match status" value="1"/>
</dbReference>
<reference evidence="2 3" key="1">
    <citation type="submission" date="2020-08" db="EMBL/GenBank/DDBJ databases">
        <title>Sequencing the genomes of 1000 actinobacteria strains.</title>
        <authorList>
            <person name="Klenk H.-P."/>
        </authorList>
    </citation>
    <scope>NUCLEOTIDE SEQUENCE [LARGE SCALE GENOMIC DNA]</scope>
    <source>
        <strain evidence="2 3">DSM 43023</strain>
    </source>
</reference>
<dbReference type="Pfam" id="PF03572">
    <property type="entry name" value="Peptidase_S41"/>
    <property type="match status" value="1"/>
</dbReference>
<keyword evidence="2" id="KW-0378">Hydrolase</keyword>
<keyword evidence="3" id="KW-1185">Reference proteome</keyword>
<dbReference type="Proteomes" id="UP000534286">
    <property type="component" value="Unassembled WGS sequence"/>
</dbReference>
<dbReference type="Gene3D" id="3.30.750.44">
    <property type="match status" value="1"/>
</dbReference>
<dbReference type="PANTHER" id="PTHR11261">
    <property type="entry name" value="INTERPHOTORECEPTOR RETINOID-BINDING PROTEIN"/>
    <property type="match status" value="1"/>
</dbReference>
<evidence type="ECO:0000259" key="1">
    <source>
        <dbReference type="SMART" id="SM00245"/>
    </source>
</evidence>
<protein>
    <submittedName>
        <fullName evidence="2">C-terminal processing protease CtpA/Prc</fullName>
    </submittedName>
</protein>
<comment type="caution">
    <text evidence="2">The sequence shown here is derived from an EMBL/GenBank/DDBJ whole genome shotgun (WGS) entry which is preliminary data.</text>
</comment>
<name>A0A7W7RS49_9ACTN</name>
<dbReference type="GO" id="GO:0006508">
    <property type="term" value="P:proteolysis"/>
    <property type="evidence" value="ECO:0007669"/>
    <property type="project" value="UniProtKB-KW"/>
</dbReference>
<feature type="domain" description="Tail specific protease" evidence="1">
    <location>
        <begin position="78"/>
        <end position="278"/>
    </location>
</feature>
<dbReference type="SMART" id="SM00245">
    <property type="entry name" value="TSPc"/>
    <property type="match status" value="1"/>
</dbReference>
<evidence type="ECO:0000313" key="2">
    <source>
        <dbReference type="EMBL" id="MBB4936536.1"/>
    </source>
</evidence>
<dbReference type="InterPro" id="IPR029045">
    <property type="entry name" value="ClpP/crotonase-like_dom_sf"/>
</dbReference>
<dbReference type="PANTHER" id="PTHR11261:SF3">
    <property type="entry name" value="RETINOL-BINDING PROTEIN 3"/>
    <property type="match status" value="1"/>
</dbReference>
<sequence>MNWSPQIEALCAQLVEHYVFPEVGAEVAELLRKRLNEGAYAEISGDEAFAEAVTEDLQSVNGDKHLRLIHSIDEVPVDDPVDTALYRAEISLSGYGFARVERLPGNVGYIDTTTFCWPELAGDRAVAAMTLVADTDALVFDVRRNRGGSPGMVALICSYLFGFDEPTHLNSIYWRETGDNHQSWTLPYVPGPRFGPDRPIYVLTGPLTFSGAEEFAYDLQTRERATIVGERTRGGANPGTRYRVGPHLKSAVPSGRAVNPVRGDNWEGVGVAPDIETAAEDTFDRAYGLALRHVLTLGEDGARRAVAAEAREALASLQPR</sequence>
<dbReference type="CDD" id="cd07563">
    <property type="entry name" value="Peptidase_S41_IRBP"/>
    <property type="match status" value="1"/>
</dbReference>
<accession>A0A7W7RS49</accession>